<evidence type="ECO:0000256" key="3">
    <source>
        <dbReference type="ARBA" id="ARBA00022679"/>
    </source>
</evidence>
<dbReference type="GO" id="GO:0016020">
    <property type="term" value="C:membrane"/>
    <property type="evidence" value="ECO:0007669"/>
    <property type="project" value="InterPro"/>
</dbReference>
<keyword evidence="4" id="KW-0547">Nucleotide-binding</keyword>
<dbReference type="KEGG" id="cohn:KCTCHS21_53750"/>
<evidence type="ECO:0000256" key="4">
    <source>
        <dbReference type="ARBA" id="ARBA00022741"/>
    </source>
</evidence>
<dbReference type="GO" id="GO:0005524">
    <property type="term" value="F:ATP binding"/>
    <property type="evidence" value="ECO:0007669"/>
    <property type="project" value="UniProtKB-KW"/>
</dbReference>
<dbReference type="PANTHER" id="PTHR24421">
    <property type="entry name" value="NITRATE/NITRITE SENSOR PROTEIN NARX-RELATED"/>
    <property type="match status" value="1"/>
</dbReference>
<dbReference type="GO" id="GO:0000155">
    <property type="term" value="F:phosphorelay sensor kinase activity"/>
    <property type="evidence" value="ECO:0007669"/>
    <property type="project" value="InterPro"/>
</dbReference>
<dbReference type="EMBL" id="AP019400">
    <property type="protein sequence ID" value="BBI35976.1"/>
    <property type="molecule type" value="Genomic_DNA"/>
</dbReference>
<keyword evidence="7" id="KW-0902">Two-component regulatory system</keyword>
<evidence type="ECO:0000313" key="10">
    <source>
        <dbReference type="Proteomes" id="UP000289856"/>
    </source>
</evidence>
<keyword evidence="3" id="KW-0808">Transferase</keyword>
<keyword evidence="5" id="KW-0418">Kinase</keyword>
<dbReference type="AlphaFoldDB" id="A0A3T1DCU9"/>
<protein>
    <recommendedName>
        <fullName evidence="2">histidine kinase</fullName>
        <ecNumber evidence="2">2.7.13.3</ecNumber>
    </recommendedName>
</protein>
<dbReference type="EC" id="2.7.13.3" evidence="2"/>
<keyword evidence="6" id="KW-0067">ATP-binding</keyword>
<dbReference type="Pfam" id="PF02518">
    <property type="entry name" value="HATPase_c"/>
    <property type="match status" value="1"/>
</dbReference>
<keyword evidence="10" id="KW-1185">Reference proteome</keyword>
<feature type="domain" description="Histidine kinase" evidence="8">
    <location>
        <begin position="356"/>
        <end position="549"/>
    </location>
</feature>
<dbReference type="PROSITE" id="PS50109">
    <property type="entry name" value="HIS_KIN"/>
    <property type="match status" value="1"/>
</dbReference>
<dbReference type="Pfam" id="PF07730">
    <property type="entry name" value="HisKA_3"/>
    <property type="match status" value="1"/>
</dbReference>
<dbReference type="CDD" id="cd16917">
    <property type="entry name" value="HATPase_UhpB-NarQ-NarX-like"/>
    <property type="match status" value="1"/>
</dbReference>
<evidence type="ECO:0000259" key="8">
    <source>
        <dbReference type="PROSITE" id="PS50109"/>
    </source>
</evidence>
<evidence type="ECO:0000256" key="6">
    <source>
        <dbReference type="ARBA" id="ARBA00022840"/>
    </source>
</evidence>
<dbReference type="SMART" id="SM00387">
    <property type="entry name" value="HATPase_c"/>
    <property type="match status" value="1"/>
</dbReference>
<dbReference type="Gene3D" id="3.30.450.40">
    <property type="match status" value="1"/>
</dbReference>
<dbReference type="InterPro" id="IPR036890">
    <property type="entry name" value="HATPase_C_sf"/>
</dbReference>
<name>A0A3T1DCU9_9BACL</name>
<dbReference type="SMART" id="SM00065">
    <property type="entry name" value="GAF"/>
    <property type="match status" value="1"/>
</dbReference>
<dbReference type="InterPro" id="IPR011712">
    <property type="entry name" value="Sig_transdc_His_kin_sub3_dim/P"/>
</dbReference>
<accession>A0A3T1DCU9</accession>
<dbReference type="InterPro" id="IPR050482">
    <property type="entry name" value="Sensor_HK_TwoCompSys"/>
</dbReference>
<dbReference type="Gene3D" id="3.30.565.10">
    <property type="entry name" value="Histidine kinase-like ATPase, C-terminal domain"/>
    <property type="match status" value="1"/>
</dbReference>
<dbReference type="InterPro" id="IPR029016">
    <property type="entry name" value="GAF-like_dom_sf"/>
</dbReference>
<dbReference type="Gene3D" id="1.20.5.1930">
    <property type="match status" value="1"/>
</dbReference>
<dbReference type="RefSeq" id="WP_130615096.1">
    <property type="nucleotide sequence ID" value="NZ_AP019400.1"/>
</dbReference>
<dbReference type="SUPFAM" id="SSF55874">
    <property type="entry name" value="ATPase domain of HSP90 chaperone/DNA topoisomerase II/histidine kinase"/>
    <property type="match status" value="1"/>
</dbReference>
<dbReference type="Proteomes" id="UP000289856">
    <property type="component" value="Chromosome"/>
</dbReference>
<dbReference type="GO" id="GO:0046983">
    <property type="term" value="F:protein dimerization activity"/>
    <property type="evidence" value="ECO:0007669"/>
    <property type="project" value="InterPro"/>
</dbReference>
<gene>
    <name evidence="9" type="ORF">KCTCHS21_53750</name>
</gene>
<dbReference type="InterPro" id="IPR003594">
    <property type="entry name" value="HATPase_dom"/>
</dbReference>
<sequence length="556" mass="62839">MSQAYDSQEPSRILALSSIAIALSETLNLDELLYKAVNKCVEILKYDAAALYLLGKEKNTFIAEYLYGFPEHVEQSIKVFPIFGLTARVVKTGESIVVPNVEPYHEQRPYLSAFKSIIIVPVKVRKETVGVFLLHSKATRQFKKDEIMLIESIGLQIGVASENARMFESMQKMTGQLHELVEFNRKLSTCMNLQEIGELLVHELDSLIGAQTILLNLNNGDQPIIHSAKPLDVDRTAARSLITLFKYPPNLVHHYSDEAGSTDEEPFFRSWGKGTAMFVHFQFTGISHCLIVGRSTNDSWSETEQNLFEAVSKIVDLALYKAHLFQELDKSRQLNAQLLAAQIAAQEKERERIASDIHDSINQSMVGIHFHLQYCLEELQSAPEQVRPILEKLLQMTEKSMTEFRLIIHDLHPVAIQKFGFLGAVEELVSSYSTQKALRVDMIVTGEPVRFRQEVEISLYRIFQESINNIVKHAKASRAEFAIHFGKDDLTIVIRDFGQGFDSDSQASQGTTYGLIGMRRRVEQLKGSFNIDENAAPGTRIDIKLDISGLRIHQEV</sequence>
<evidence type="ECO:0000256" key="2">
    <source>
        <dbReference type="ARBA" id="ARBA00012438"/>
    </source>
</evidence>
<organism evidence="9 10">
    <name type="scientific">Cohnella abietis</name>
    <dbReference type="NCBI Taxonomy" id="2507935"/>
    <lineage>
        <taxon>Bacteria</taxon>
        <taxon>Bacillati</taxon>
        <taxon>Bacillota</taxon>
        <taxon>Bacilli</taxon>
        <taxon>Bacillales</taxon>
        <taxon>Paenibacillaceae</taxon>
        <taxon>Cohnella</taxon>
    </lineage>
</organism>
<evidence type="ECO:0000313" key="9">
    <source>
        <dbReference type="EMBL" id="BBI35976.1"/>
    </source>
</evidence>
<dbReference type="InterPro" id="IPR005467">
    <property type="entry name" value="His_kinase_dom"/>
</dbReference>
<dbReference type="Pfam" id="PF01590">
    <property type="entry name" value="GAF"/>
    <property type="match status" value="1"/>
</dbReference>
<dbReference type="InterPro" id="IPR003018">
    <property type="entry name" value="GAF"/>
</dbReference>
<evidence type="ECO:0000256" key="5">
    <source>
        <dbReference type="ARBA" id="ARBA00022777"/>
    </source>
</evidence>
<dbReference type="SUPFAM" id="SSF55781">
    <property type="entry name" value="GAF domain-like"/>
    <property type="match status" value="1"/>
</dbReference>
<dbReference type="OrthoDB" id="9781904at2"/>
<reference evidence="9 10" key="1">
    <citation type="submission" date="2019-01" db="EMBL/GenBank/DDBJ databases">
        <title>Complete genome sequence of Cohnella hallensis HS21 isolated from Korean fir (Abies koreana) rhizospheric soil.</title>
        <authorList>
            <person name="Jiang L."/>
            <person name="Kang S.W."/>
            <person name="Kim S."/>
            <person name="Jung J."/>
            <person name="Kim C.Y."/>
            <person name="Kim D.H."/>
            <person name="Kim S.W."/>
            <person name="Lee J."/>
        </authorList>
    </citation>
    <scope>NUCLEOTIDE SEQUENCE [LARGE SCALE GENOMIC DNA]</scope>
    <source>
        <strain evidence="9 10">HS21</strain>
    </source>
</reference>
<evidence type="ECO:0000256" key="7">
    <source>
        <dbReference type="ARBA" id="ARBA00023012"/>
    </source>
</evidence>
<comment type="catalytic activity">
    <reaction evidence="1">
        <text>ATP + protein L-histidine = ADP + protein N-phospho-L-histidine.</text>
        <dbReference type="EC" id="2.7.13.3"/>
    </reaction>
</comment>
<proteinExistence type="predicted"/>
<evidence type="ECO:0000256" key="1">
    <source>
        <dbReference type="ARBA" id="ARBA00000085"/>
    </source>
</evidence>